<evidence type="ECO:0000313" key="5">
    <source>
        <dbReference type="Proteomes" id="UP000316213"/>
    </source>
</evidence>
<dbReference type="RefSeq" id="WP_146576455.1">
    <property type="nucleotide sequence ID" value="NZ_SJPM01000001.1"/>
</dbReference>
<dbReference type="GO" id="GO:0005524">
    <property type="term" value="F:ATP binding"/>
    <property type="evidence" value="ECO:0007669"/>
    <property type="project" value="UniProtKB-UniRule"/>
</dbReference>
<sequence length="391" mass="43047">MQAETVTNSSNDAKQAIDSQPQDSRIPGRSIVLVGASVRWAAQSARRAGYRVIGMDLFGDTDTLAVCEHFEQIPDETAADPERLRASIEQLSRRMKADVKIVGGIASISSDIGISDLIAACEGGPISVPPTLFDEISIRQSPLFTGQWLIKKHRSAGGLGVQCWDPANASLVEAFESHENYLQQRVRGRSFGVVAISNGCETRILGLSRSFRKRIGRLPFVYAGSIGPWFEPGFPHQAIQRVADRLARSHHLRGLFNLDLIRDRDNRWWLLEVNCRPSGSCEVIERAAIHGGNFGEHQSLMRMHCDAIAGHPIEWNELPSMSIHCKRIVYAKQDGRFQPNRAPAGIADIPESGTLISAGQPIATLLIDSFTPNDRIARRVLNGCRQLQAAC</sequence>
<organism evidence="4 5">
    <name type="scientific">Neorhodopirellula pilleata</name>
    <dbReference type="NCBI Taxonomy" id="2714738"/>
    <lineage>
        <taxon>Bacteria</taxon>
        <taxon>Pseudomonadati</taxon>
        <taxon>Planctomycetota</taxon>
        <taxon>Planctomycetia</taxon>
        <taxon>Pirellulales</taxon>
        <taxon>Pirellulaceae</taxon>
        <taxon>Neorhodopirellula</taxon>
    </lineage>
</organism>
<protein>
    <submittedName>
        <fullName evidence="4">ATP-grasp domain protein</fullName>
    </submittedName>
</protein>
<dbReference type="InterPro" id="IPR011761">
    <property type="entry name" value="ATP-grasp"/>
</dbReference>
<dbReference type="PROSITE" id="PS50975">
    <property type="entry name" value="ATP_GRASP"/>
    <property type="match status" value="1"/>
</dbReference>
<proteinExistence type="predicted"/>
<reference evidence="4 5" key="1">
    <citation type="submission" date="2019-02" db="EMBL/GenBank/DDBJ databases">
        <title>Deep-cultivation of Planctomycetes and their phenomic and genomic characterization uncovers novel biology.</title>
        <authorList>
            <person name="Wiegand S."/>
            <person name="Jogler M."/>
            <person name="Boedeker C."/>
            <person name="Pinto D."/>
            <person name="Vollmers J."/>
            <person name="Rivas-Marin E."/>
            <person name="Kohn T."/>
            <person name="Peeters S.H."/>
            <person name="Heuer A."/>
            <person name="Rast P."/>
            <person name="Oberbeckmann S."/>
            <person name="Bunk B."/>
            <person name="Jeske O."/>
            <person name="Meyerdierks A."/>
            <person name="Storesund J.E."/>
            <person name="Kallscheuer N."/>
            <person name="Luecker S."/>
            <person name="Lage O.M."/>
            <person name="Pohl T."/>
            <person name="Merkel B.J."/>
            <person name="Hornburger P."/>
            <person name="Mueller R.-W."/>
            <person name="Bruemmer F."/>
            <person name="Labrenz M."/>
            <person name="Spormann A.M."/>
            <person name="Op Den Camp H."/>
            <person name="Overmann J."/>
            <person name="Amann R."/>
            <person name="Jetten M.S.M."/>
            <person name="Mascher T."/>
            <person name="Medema M.H."/>
            <person name="Devos D.P."/>
            <person name="Kaster A.-K."/>
            <person name="Ovreas L."/>
            <person name="Rohde M."/>
            <person name="Galperin M.Y."/>
            <person name="Jogler C."/>
        </authorList>
    </citation>
    <scope>NUCLEOTIDE SEQUENCE [LARGE SCALE GENOMIC DNA]</scope>
    <source>
        <strain evidence="4 5">Pla100</strain>
    </source>
</reference>
<keyword evidence="1" id="KW-0547">Nucleotide-binding</keyword>
<evidence type="ECO:0000259" key="3">
    <source>
        <dbReference type="PROSITE" id="PS50975"/>
    </source>
</evidence>
<keyword evidence="1" id="KW-0067">ATP-binding</keyword>
<feature type="region of interest" description="Disordered" evidence="2">
    <location>
        <begin position="1"/>
        <end position="24"/>
    </location>
</feature>
<name>A0A5C6AWQ3_9BACT</name>
<keyword evidence="5" id="KW-1185">Reference proteome</keyword>
<evidence type="ECO:0000256" key="1">
    <source>
        <dbReference type="PROSITE-ProRule" id="PRU00409"/>
    </source>
</evidence>
<dbReference type="SUPFAM" id="SSF56059">
    <property type="entry name" value="Glutathione synthetase ATP-binding domain-like"/>
    <property type="match status" value="1"/>
</dbReference>
<evidence type="ECO:0000313" key="4">
    <source>
        <dbReference type="EMBL" id="TWU04068.1"/>
    </source>
</evidence>
<dbReference type="InterPro" id="IPR003806">
    <property type="entry name" value="ATP-grasp_PylC-type"/>
</dbReference>
<feature type="compositionally biased region" description="Polar residues" evidence="2">
    <location>
        <begin position="1"/>
        <end position="23"/>
    </location>
</feature>
<dbReference type="AlphaFoldDB" id="A0A5C6AWQ3"/>
<dbReference type="EMBL" id="SJPM01000001">
    <property type="protein sequence ID" value="TWU04068.1"/>
    <property type="molecule type" value="Genomic_DNA"/>
</dbReference>
<dbReference type="OrthoDB" id="1804072at2"/>
<dbReference type="Pfam" id="PF02655">
    <property type="entry name" value="ATP-grasp_3"/>
    <property type="match status" value="1"/>
</dbReference>
<dbReference type="Gene3D" id="3.30.470.20">
    <property type="entry name" value="ATP-grasp fold, B domain"/>
    <property type="match status" value="1"/>
</dbReference>
<dbReference type="GO" id="GO:0046872">
    <property type="term" value="F:metal ion binding"/>
    <property type="evidence" value="ECO:0007669"/>
    <property type="project" value="InterPro"/>
</dbReference>
<comment type="caution">
    <text evidence="4">The sequence shown here is derived from an EMBL/GenBank/DDBJ whole genome shotgun (WGS) entry which is preliminary data.</text>
</comment>
<evidence type="ECO:0000256" key="2">
    <source>
        <dbReference type="SAM" id="MobiDB-lite"/>
    </source>
</evidence>
<dbReference type="Proteomes" id="UP000316213">
    <property type="component" value="Unassembled WGS sequence"/>
</dbReference>
<gene>
    <name evidence="4" type="ORF">Pla100_10040</name>
</gene>
<feature type="domain" description="ATP-grasp" evidence="3">
    <location>
        <begin position="116"/>
        <end position="303"/>
    </location>
</feature>
<accession>A0A5C6AWQ3</accession>